<feature type="non-terminal residue" evidence="1">
    <location>
        <position position="84"/>
    </location>
</feature>
<dbReference type="AlphaFoldDB" id="A0A1X2HHZ6"/>
<evidence type="ECO:0000313" key="1">
    <source>
        <dbReference type="EMBL" id="ORY98659.1"/>
    </source>
</evidence>
<feature type="non-terminal residue" evidence="1">
    <location>
        <position position="1"/>
    </location>
</feature>
<keyword evidence="2" id="KW-1185">Reference proteome</keyword>
<evidence type="ECO:0000313" key="2">
    <source>
        <dbReference type="Proteomes" id="UP000242180"/>
    </source>
</evidence>
<name>A0A1X2HHZ6_SYNRA</name>
<organism evidence="1 2">
    <name type="scientific">Syncephalastrum racemosum</name>
    <name type="common">Filamentous fungus</name>
    <dbReference type="NCBI Taxonomy" id="13706"/>
    <lineage>
        <taxon>Eukaryota</taxon>
        <taxon>Fungi</taxon>
        <taxon>Fungi incertae sedis</taxon>
        <taxon>Mucoromycota</taxon>
        <taxon>Mucoromycotina</taxon>
        <taxon>Mucoromycetes</taxon>
        <taxon>Mucorales</taxon>
        <taxon>Syncephalastraceae</taxon>
        <taxon>Syncephalastrum</taxon>
    </lineage>
</organism>
<gene>
    <name evidence="1" type="ORF">BCR43DRAFT_413702</name>
</gene>
<sequence length="84" mass="9642">VWRSPGLYQAPDVLGRAYLRPEPPVTYTLRPTDITKQTSKRPWYPPSPYFEIPQLPPLAHKSACTAFEKRMRKALPSKVKMSTT</sequence>
<dbReference type="Proteomes" id="UP000242180">
    <property type="component" value="Unassembled WGS sequence"/>
</dbReference>
<accession>A0A1X2HHZ6</accession>
<comment type="caution">
    <text evidence="1">The sequence shown here is derived from an EMBL/GenBank/DDBJ whole genome shotgun (WGS) entry which is preliminary data.</text>
</comment>
<dbReference type="OMA" id="HKSACTA"/>
<reference evidence="1 2" key="1">
    <citation type="submission" date="2016-07" db="EMBL/GenBank/DDBJ databases">
        <title>Pervasive Adenine N6-methylation of Active Genes in Fungi.</title>
        <authorList>
            <consortium name="DOE Joint Genome Institute"/>
            <person name="Mondo S.J."/>
            <person name="Dannebaum R.O."/>
            <person name="Kuo R.C."/>
            <person name="Labutti K."/>
            <person name="Haridas S."/>
            <person name="Kuo A."/>
            <person name="Salamov A."/>
            <person name="Ahrendt S.R."/>
            <person name="Lipzen A."/>
            <person name="Sullivan W."/>
            <person name="Andreopoulos W.B."/>
            <person name="Clum A."/>
            <person name="Lindquist E."/>
            <person name="Daum C."/>
            <person name="Ramamoorthy G.K."/>
            <person name="Gryganskyi A."/>
            <person name="Culley D."/>
            <person name="Magnuson J.K."/>
            <person name="James T.Y."/>
            <person name="O'Malley M.A."/>
            <person name="Stajich J.E."/>
            <person name="Spatafora J.W."/>
            <person name="Visel A."/>
            <person name="Grigoriev I.V."/>
        </authorList>
    </citation>
    <scope>NUCLEOTIDE SEQUENCE [LARGE SCALE GENOMIC DNA]</scope>
    <source>
        <strain evidence="1 2">NRRL 2496</strain>
    </source>
</reference>
<dbReference type="OrthoDB" id="2236117at2759"/>
<dbReference type="InParanoid" id="A0A1X2HHZ6"/>
<dbReference type="EMBL" id="MCGN01000003">
    <property type="protein sequence ID" value="ORY98659.1"/>
    <property type="molecule type" value="Genomic_DNA"/>
</dbReference>
<proteinExistence type="predicted"/>
<dbReference type="STRING" id="13706.A0A1X2HHZ6"/>
<protein>
    <submittedName>
        <fullName evidence="1">Uncharacterized protein</fullName>
    </submittedName>
</protein>